<evidence type="ECO:0000313" key="2">
    <source>
        <dbReference type="Proteomes" id="UP000176050"/>
    </source>
</evidence>
<name>A0A1D8P900_9FLAO</name>
<gene>
    <name evidence="1" type="ORF">LPB138_10285</name>
</gene>
<dbReference type="EMBL" id="CP017478">
    <property type="protein sequence ID" value="AOW21044.1"/>
    <property type="molecule type" value="Genomic_DNA"/>
</dbReference>
<organism evidence="1 2">
    <name type="scientific">Urechidicola croceus</name>
    <dbReference type="NCBI Taxonomy" id="1850246"/>
    <lineage>
        <taxon>Bacteria</taxon>
        <taxon>Pseudomonadati</taxon>
        <taxon>Bacteroidota</taxon>
        <taxon>Flavobacteriia</taxon>
        <taxon>Flavobacteriales</taxon>
        <taxon>Flavobacteriaceae</taxon>
        <taxon>Urechidicola</taxon>
    </lineage>
</organism>
<sequence>MKTLFSILLGSTLLLGFSQCGSSKSMTYKLQENTPFSITNATFTNWVAGVKGGGSGINVMIPISQKDENKIVFDSLYFNQQVVKLEQVKNGYIGRFKTNQNKRKDIILNSDPAKEYGNEAPIMKPKFPFDLKGDEAVISYLENDTKKYYKFKVEKGEQISFP</sequence>
<accession>A0A1D8P900</accession>
<dbReference type="RefSeq" id="WP_070237208.1">
    <property type="nucleotide sequence ID" value="NZ_CP017478.1"/>
</dbReference>
<keyword evidence="2" id="KW-1185">Reference proteome</keyword>
<dbReference type="AlphaFoldDB" id="A0A1D8P900"/>
<proteinExistence type="predicted"/>
<dbReference type="OrthoDB" id="1364277at2"/>
<protein>
    <submittedName>
        <fullName evidence="1">Uncharacterized protein</fullName>
    </submittedName>
</protein>
<dbReference type="Proteomes" id="UP000176050">
    <property type="component" value="Chromosome"/>
</dbReference>
<evidence type="ECO:0000313" key="1">
    <source>
        <dbReference type="EMBL" id="AOW21044.1"/>
    </source>
</evidence>
<dbReference type="STRING" id="1850246.LPB138_10285"/>
<reference evidence="1 2" key="1">
    <citation type="submission" date="2016-10" db="EMBL/GenBank/DDBJ databases">
        <title>Lutibacter sp. LPB0138, isolated from marine gastropod.</title>
        <authorList>
            <person name="Kim E."/>
            <person name="Yi H."/>
        </authorList>
    </citation>
    <scope>NUCLEOTIDE SEQUENCE [LARGE SCALE GENOMIC DNA]</scope>
    <source>
        <strain evidence="1 2">LPB0138</strain>
    </source>
</reference>
<dbReference type="KEGG" id="lul:LPB138_10285"/>